<feature type="disulfide bond" evidence="10 12">
    <location>
        <begin position="413"/>
        <end position="431"/>
    </location>
</feature>
<feature type="active site" description="Proton donor 1" evidence="5">
    <location>
        <position position="577"/>
    </location>
</feature>
<reference evidence="15" key="1">
    <citation type="submission" date="2021-02" db="EMBL/GenBank/DDBJ databases">
        <authorList>
            <person name="Nowell W R."/>
        </authorList>
    </citation>
    <scope>NUCLEOTIDE SEQUENCE</scope>
</reference>
<feature type="active site" description="Proton acceptor 2" evidence="7">
    <location>
        <position position="445"/>
    </location>
</feature>
<keyword evidence="9 13" id="KW-0862">Zinc</keyword>
<dbReference type="Pfam" id="PF01401">
    <property type="entry name" value="Peptidase_M2"/>
    <property type="match status" value="1"/>
</dbReference>
<feature type="binding site" evidence="8">
    <location>
        <position position="284"/>
    </location>
    <ligand>
        <name>chloride</name>
        <dbReference type="ChEBI" id="CHEBI:17996"/>
        <label>1</label>
    </ligand>
</feature>
<evidence type="ECO:0000256" key="14">
    <source>
        <dbReference type="SAM" id="SignalP"/>
    </source>
</evidence>
<keyword evidence="13" id="KW-0645">Protease</keyword>
<feature type="binding site" evidence="9">
    <location>
        <position position="448"/>
    </location>
    <ligand>
        <name>Zn(2+)</name>
        <dbReference type="ChEBI" id="CHEBI:29105"/>
        <label>1</label>
        <note>catalytic</note>
    </ligand>
</feature>
<dbReference type="PANTHER" id="PTHR10514:SF27">
    <property type="entry name" value="ANGIOTENSIN-CONVERTING ENZYME"/>
    <property type="match status" value="1"/>
</dbReference>
<dbReference type="PRINTS" id="PR00791">
    <property type="entry name" value="PEPDIPTASEA"/>
</dbReference>
<evidence type="ECO:0000256" key="9">
    <source>
        <dbReference type="PIRSR" id="PIRSR601548-3"/>
    </source>
</evidence>
<dbReference type="InterPro" id="IPR001548">
    <property type="entry name" value="Peptidase_M2"/>
</dbReference>
<comment type="caution">
    <text evidence="12">Lacks conserved residue(s) required for the propagation of feature annotation.</text>
</comment>
<feature type="glycosylation site" description="N-linked (GlcNAc...) (complex) asparagine" evidence="6">
    <location>
        <position position="168"/>
    </location>
</feature>
<feature type="active site" description="Proton donor 2" evidence="7">
    <location>
        <position position="577"/>
    </location>
</feature>
<dbReference type="GO" id="GO:0005886">
    <property type="term" value="C:plasma membrane"/>
    <property type="evidence" value="ECO:0007669"/>
    <property type="project" value="TreeGrafter"/>
</dbReference>
<keyword evidence="9 13" id="KW-0479">Metal-binding</keyword>
<protein>
    <recommendedName>
        <fullName evidence="13">Angiotensin-converting enzyme</fullName>
        <ecNumber evidence="13">3.4.-.-</ecNumber>
    </recommendedName>
</protein>
<evidence type="ECO:0000256" key="7">
    <source>
        <dbReference type="PIRSR" id="PIRSR601548-11"/>
    </source>
</evidence>
<dbReference type="PANTHER" id="PTHR10514">
    <property type="entry name" value="ANGIOTENSIN-CONVERTING ENZYME"/>
    <property type="match status" value="1"/>
</dbReference>
<dbReference type="EC" id="3.4.-.-" evidence="13"/>
<dbReference type="GO" id="GO:0046872">
    <property type="term" value="F:metal ion binding"/>
    <property type="evidence" value="ECO:0007669"/>
    <property type="project" value="UniProtKB-KW"/>
</dbReference>
<evidence type="ECO:0000256" key="1">
    <source>
        <dbReference type="ARBA" id="ARBA00008139"/>
    </source>
</evidence>
<keyword evidence="2 14" id="KW-0732">Signal</keyword>
<evidence type="ECO:0000256" key="3">
    <source>
        <dbReference type="ARBA" id="ARBA00023157"/>
    </source>
</evidence>
<dbReference type="GO" id="GO:0008237">
    <property type="term" value="F:metallopeptidase activity"/>
    <property type="evidence" value="ECO:0007669"/>
    <property type="project" value="UniProtKB-KW"/>
</dbReference>
<feature type="glycosylation site" description="N-linked (GlcNAc...) asparagine; partial" evidence="6">
    <location>
        <position position="213"/>
    </location>
</feature>
<dbReference type="EMBL" id="CAJOAX010008225">
    <property type="protein sequence ID" value="CAF4028390.1"/>
    <property type="molecule type" value="Genomic_DNA"/>
</dbReference>
<feature type="glycosylation site" description="N-linked (GlcNAc...) asparagine" evidence="6">
    <location>
        <position position="129"/>
    </location>
</feature>
<comment type="cofactor">
    <cofactor evidence="13">
        <name>Zn(2+)</name>
        <dbReference type="ChEBI" id="CHEBI:29105"/>
    </cofactor>
    <text evidence="13">Binds 1 zinc ion per subunit.</text>
</comment>
<feature type="disulfide bond" evidence="10">
    <location>
        <begin position="602"/>
        <end position="614"/>
    </location>
</feature>
<feature type="binding site" evidence="11">
    <location>
        <position position="473"/>
    </location>
    <ligand>
        <name>Zn(2+)</name>
        <dbReference type="ChEBI" id="CHEBI:29105"/>
        <label>2</label>
        <note>catalytic</note>
    </ligand>
</feature>
<evidence type="ECO:0000256" key="6">
    <source>
        <dbReference type="PIRSR" id="PIRSR601548-10"/>
    </source>
</evidence>
<feature type="signal peptide" evidence="14">
    <location>
        <begin position="1"/>
        <end position="20"/>
    </location>
</feature>
<comment type="caution">
    <text evidence="15">The sequence shown here is derived from an EMBL/GenBank/DDBJ whole genome shotgun (WGS) entry which is preliminary data.</text>
</comment>
<dbReference type="GO" id="GO:0004180">
    <property type="term" value="F:carboxypeptidase activity"/>
    <property type="evidence" value="ECO:0007669"/>
    <property type="project" value="UniProtKB-KW"/>
</dbReference>
<keyword evidence="13" id="KW-0482">Metalloprotease</keyword>
<feature type="chain" id="PRO_5032381181" description="Angiotensin-converting enzyme" evidence="14">
    <location>
        <begin position="21"/>
        <end position="686"/>
    </location>
</feature>
<evidence type="ECO:0000256" key="4">
    <source>
        <dbReference type="ARBA" id="ARBA00023180"/>
    </source>
</evidence>
<evidence type="ECO:0000256" key="13">
    <source>
        <dbReference type="RuleBase" id="RU361144"/>
    </source>
</evidence>
<feature type="disulfide bond" evidence="10 12">
    <location>
        <begin position="210"/>
        <end position="218"/>
    </location>
</feature>
<proteinExistence type="inferred from homology"/>
<dbReference type="SUPFAM" id="SSF55486">
    <property type="entry name" value="Metalloproteases ('zincins'), catalytic domain"/>
    <property type="match status" value="1"/>
</dbReference>
<sequence length="686" mass="81209">MKNFLIIIILLISSFQFSISNRKQNYYNQQQFESIIINILHKYFTYDFEEPISINHNIENNNDETKVDPNDHVNVELWNKLNEEDIKKMPVINDYSNEIIAKKWLKWYLYIVQRYSQIDIYLHWNYMTNITEENQKAITAQNLIQSPFSRLVLPIAKKFNEYMKYSENYDLKRIFGGLASSTTSNNDDDVKRISKLGSQLEDIYSTTKVCELNNKKKCYALAPYLERLMQIEKDYDRLLWAWKGWHDECGNKIRPVYLPYIDLLNKNVKENGYHDLAQYWIKGYGIGNVTKFESIIDQLLKNIMPLYEQLHAYVRGRLCSKYENRFDCNGPIPAHILGNMWAQTWHDRLDDIIPYPDAPLINITKVLIEKKISIHQLYTMAESFFTSIGLYPMTPKFWARSMFEKPTDRNVVCHGSAFNMGYHDDYRVKICTEINDDYFYTVHHEMGHIEYYMAYSEKQPFVYQSGANSGFNEAIGDTIGMFAISPAHLIKLGFLDEENVNLHYEINYLFRLALEKVAFLPFSYVMDKYRFLLFRNEINREHELNSKWWALRIEYGGIMAGAPRNDKKNFDAGAKYHIPSNVPYLRYFIAHILQFQFHRAMCRLQGVTKQLHMCDIYGNKYVGEKFKEMLAMGASKSWPEILENFTGENKLESQAMLDFFQPLYNWLKMENLARGYPVGWMQYNII</sequence>
<keyword evidence="13" id="KW-0378">Hydrolase</keyword>
<evidence type="ECO:0000256" key="2">
    <source>
        <dbReference type="ARBA" id="ARBA00022729"/>
    </source>
</evidence>
<evidence type="ECO:0000256" key="10">
    <source>
        <dbReference type="PIRSR" id="PIRSR601548-4"/>
    </source>
</evidence>
<feature type="binding site" evidence="9">
    <location>
        <position position="473"/>
    </location>
    <ligand>
        <name>Zn(2+)</name>
        <dbReference type="ChEBI" id="CHEBI:29105"/>
        <label>1</label>
        <note>catalytic</note>
    </ligand>
</feature>
<comment type="similarity">
    <text evidence="1 12 13">Belongs to the peptidase M2 family.</text>
</comment>
<dbReference type="AlphaFoldDB" id="A0A819QAL6"/>
<evidence type="ECO:0000313" key="16">
    <source>
        <dbReference type="Proteomes" id="UP000663823"/>
    </source>
</evidence>
<evidence type="ECO:0000256" key="11">
    <source>
        <dbReference type="PIRSR" id="PIRSR601548-8"/>
    </source>
</evidence>
<name>A0A819QAL6_9BILA</name>
<evidence type="ECO:0000256" key="12">
    <source>
        <dbReference type="PROSITE-ProRule" id="PRU01355"/>
    </source>
</evidence>
<evidence type="ECO:0000313" key="15">
    <source>
        <dbReference type="EMBL" id="CAF4028390.1"/>
    </source>
</evidence>
<accession>A0A819QAL6</accession>
<feature type="binding site" evidence="9">
    <location>
        <position position="444"/>
    </location>
    <ligand>
        <name>Zn(2+)</name>
        <dbReference type="ChEBI" id="CHEBI:29105"/>
        <label>1</label>
        <note>catalytic</note>
    </ligand>
</feature>
<organism evidence="15 16">
    <name type="scientific">Rotaria sordida</name>
    <dbReference type="NCBI Taxonomy" id="392033"/>
    <lineage>
        <taxon>Eukaryota</taxon>
        <taxon>Metazoa</taxon>
        <taxon>Spiralia</taxon>
        <taxon>Gnathifera</taxon>
        <taxon>Rotifera</taxon>
        <taxon>Eurotatoria</taxon>
        <taxon>Bdelloidea</taxon>
        <taxon>Philodinida</taxon>
        <taxon>Philodinidae</taxon>
        <taxon>Rotaria</taxon>
    </lineage>
</organism>
<dbReference type="PROSITE" id="PS52011">
    <property type="entry name" value="PEPTIDASE_M2"/>
    <property type="match status" value="1"/>
</dbReference>
<dbReference type="GO" id="GO:0006508">
    <property type="term" value="P:proteolysis"/>
    <property type="evidence" value="ECO:0007669"/>
    <property type="project" value="UniProtKB-KW"/>
</dbReference>
<evidence type="ECO:0000256" key="5">
    <source>
        <dbReference type="PIRSR" id="PIRSR601548-1"/>
    </source>
</evidence>
<keyword evidence="4 6" id="KW-0325">Glycoprotein</keyword>
<feature type="binding site" evidence="8">
    <location>
        <position position="586"/>
    </location>
    <ligand>
        <name>chloride</name>
        <dbReference type="ChEBI" id="CHEBI:17996"/>
        <label>1</label>
    </ligand>
</feature>
<gene>
    <name evidence="15" type="ORF">OTI717_LOCUS30506</name>
</gene>
<feature type="binding site" evidence="11">
    <location>
        <position position="444"/>
    </location>
    <ligand>
        <name>Zn(2+)</name>
        <dbReference type="ChEBI" id="CHEBI:29105"/>
        <label>2</label>
        <note>catalytic</note>
    </ligand>
</feature>
<evidence type="ECO:0000256" key="8">
    <source>
        <dbReference type="PIRSR" id="PIRSR601548-2"/>
    </source>
</evidence>
<feature type="active site" description="Proton acceptor 1" evidence="5">
    <location>
        <position position="445"/>
    </location>
</feature>
<dbReference type="GO" id="GO:0008241">
    <property type="term" value="F:peptidyl-dipeptidase activity"/>
    <property type="evidence" value="ECO:0007669"/>
    <property type="project" value="InterPro"/>
</dbReference>
<keyword evidence="3 10" id="KW-1015">Disulfide bond</keyword>
<keyword evidence="13" id="KW-0121">Carboxypeptidase</keyword>
<dbReference type="Proteomes" id="UP000663823">
    <property type="component" value="Unassembled WGS sequence"/>
</dbReference>
<dbReference type="CDD" id="cd06461">
    <property type="entry name" value="M2_ACE"/>
    <property type="match status" value="1"/>
</dbReference>
<feature type="binding site" evidence="11">
    <location>
        <position position="448"/>
    </location>
    <ligand>
        <name>Zn(2+)</name>
        <dbReference type="ChEBI" id="CHEBI:29105"/>
        <label>2</label>
        <note>catalytic</note>
    </ligand>
</feature>